<sequence>MTVKNSSNQRKPNALDWAESSWLRWIHVALWTWINPILTIGHKQQLTEDDLFEVSSNDECNHLLNRLETIWQKNIHMDTWK</sequence>
<name>A0A820PAM3_9BILA</name>
<feature type="non-terminal residue" evidence="1">
    <location>
        <position position="81"/>
    </location>
</feature>
<reference evidence="1" key="1">
    <citation type="submission" date="2021-02" db="EMBL/GenBank/DDBJ databases">
        <authorList>
            <person name="Nowell W R."/>
        </authorList>
    </citation>
    <scope>NUCLEOTIDE SEQUENCE</scope>
</reference>
<dbReference type="EMBL" id="CAJOAZ010026506">
    <property type="protein sequence ID" value="CAF4401704.1"/>
    <property type="molecule type" value="Genomic_DNA"/>
</dbReference>
<proteinExistence type="predicted"/>
<evidence type="ECO:0000313" key="2">
    <source>
        <dbReference type="Proteomes" id="UP000663844"/>
    </source>
</evidence>
<gene>
    <name evidence="1" type="ORF">OXD698_LOCUS51495</name>
</gene>
<organism evidence="1 2">
    <name type="scientific">Adineta steineri</name>
    <dbReference type="NCBI Taxonomy" id="433720"/>
    <lineage>
        <taxon>Eukaryota</taxon>
        <taxon>Metazoa</taxon>
        <taxon>Spiralia</taxon>
        <taxon>Gnathifera</taxon>
        <taxon>Rotifera</taxon>
        <taxon>Eurotatoria</taxon>
        <taxon>Bdelloidea</taxon>
        <taxon>Adinetida</taxon>
        <taxon>Adinetidae</taxon>
        <taxon>Adineta</taxon>
    </lineage>
</organism>
<dbReference type="Proteomes" id="UP000663844">
    <property type="component" value="Unassembled WGS sequence"/>
</dbReference>
<protein>
    <submittedName>
        <fullName evidence="1">Uncharacterized protein</fullName>
    </submittedName>
</protein>
<dbReference type="AlphaFoldDB" id="A0A820PAM3"/>
<comment type="caution">
    <text evidence="1">The sequence shown here is derived from an EMBL/GenBank/DDBJ whole genome shotgun (WGS) entry which is preliminary data.</text>
</comment>
<evidence type="ECO:0000313" key="1">
    <source>
        <dbReference type="EMBL" id="CAF4401704.1"/>
    </source>
</evidence>
<accession>A0A820PAM3</accession>